<dbReference type="Pfam" id="PF10099">
    <property type="entry name" value="RskA_C"/>
    <property type="match status" value="1"/>
</dbReference>
<keyword evidence="2" id="KW-0472">Membrane</keyword>
<dbReference type="PANTHER" id="PTHR37461">
    <property type="entry name" value="ANTI-SIGMA-K FACTOR RSKA"/>
    <property type="match status" value="1"/>
</dbReference>
<proteinExistence type="predicted"/>
<sequence>MTREDDPDTGRLGYRLGADDEQEARTFEEVAAELALSAEPVQPRPELKAALFAQLQSTPQLPAQDAARPDAAPDAPPAADATTASDATSASTAAPAPTAAPEPAQGRAERAAQRRWFQRPGLLLGAAAAAIVLFVGGAVVGSTLSGGNSYQSQQASALAEINAAPDVQRATARVEGGGTATLVWSGELGRSALVANDLPALPGDKTYELWYLRDGKAIPAGTMTPAESGSTWRVLTGEMAAGDAVGVTVEPSGGSDKPTTPPIVAIAS</sequence>
<reference evidence="4 5" key="1">
    <citation type="submission" date="2020-07" db="EMBL/GenBank/DDBJ databases">
        <title>Sequencing the genomes of 1000 actinobacteria strains.</title>
        <authorList>
            <person name="Klenk H.-P."/>
        </authorList>
    </citation>
    <scope>NUCLEOTIDE SEQUENCE [LARGE SCALE GENOMIC DNA]</scope>
    <source>
        <strain evidence="4 5">DSM 23871</strain>
    </source>
</reference>
<comment type="caution">
    <text evidence="4">The sequence shown here is derived from an EMBL/GenBank/DDBJ whole genome shotgun (WGS) entry which is preliminary data.</text>
</comment>
<feature type="domain" description="Anti-sigma K factor RskA C-terminal" evidence="3">
    <location>
        <begin position="124"/>
        <end position="263"/>
    </location>
</feature>
<evidence type="ECO:0000259" key="3">
    <source>
        <dbReference type="Pfam" id="PF10099"/>
    </source>
</evidence>
<dbReference type="GO" id="GO:0006417">
    <property type="term" value="P:regulation of translation"/>
    <property type="evidence" value="ECO:0007669"/>
    <property type="project" value="TreeGrafter"/>
</dbReference>
<dbReference type="GO" id="GO:0016989">
    <property type="term" value="F:sigma factor antagonist activity"/>
    <property type="evidence" value="ECO:0007669"/>
    <property type="project" value="TreeGrafter"/>
</dbReference>
<evidence type="ECO:0000313" key="4">
    <source>
        <dbReference type="EMBL" id="NYD74289.1"/>
    </source>
</evidence>
<dbReference type="Proteomes" id="UP000589620">
    <property type="component" value="Unassembled WGS sequence"/>
</dbReference>
<evidence type="ECO:0000256" key="1">
    <source>
        <dbReference type="SAM" id="MobiDB-lite"/>
    </source>
</evidence>
<protein>
    <submittedName>
        <fullName evidence="4">Anti-sigma-K factor RskA</fullName>
    </submittedName>
</protein>
<feature type="transmembrane region" description="Helical" evidence="2">
    <location>
        <begin position="122"/>
        <end position="144"/>
    </location>
</feature>
<keyword evidence="2" id="KW-0812">Transmembrane</keyword>
<name>A0A852SYS1_9MICO</name>
<dbReference type="GO" id="GO:0005886">
    <property type="term" value="C:plasma membrane"/>
    <property type="evidence" value="ECO:0007669"/>
    <property type="project" value="InterPro"/>
</dbReference>
<evidence type="ECO:0000313" key="5">
    <source>
        <dbReference type="Proteomes" id="UP000589620"/>
    </source>
</evidence>
<dbReference type="AlphaFoldDB" id="A0A852SYS1"/>
<keyword evidence="5" id="KW-1185">Reference proteome</keyword>
<dbReference type="EMBL" id="JACCBJ010000001">
    <property type="protein sequence ID" value="NYD74289.1"/>
    <property type="molecule type" value="Genomic_DNA"/>
</dbReference>
<feature type="compositionally biased region" description="Low complexity" evidence="1">
    <location>
        <begin position="62"/>
        <end position="106"/>
    </location>
</feature>
<organism evidence="4 5">
    <name type="scientific">Leifsonia soli</name>
    <dbReference type="NCBI Taxonomy" id="582665"/>
    <lineage>
        <taxon>Bacteria</taxon>
        <taxon>Bacillati</taxon>
        <taxon>Actinomycetota</taxon>
        <taxon>Actinomycetes</taxon>
        <taxon>Micrococcales</taxon>
        <taxon>Microbacteriaceae</taxon>
        <taxon>Leifsonia</taxon>
    </lineage>
</organism>
<evidence type="ECO:0000256" key="2">
    <source>
        <dbReference type="SAM" id="Phobius"/>
    </source>
</evidence>
<feature type="region of interest" description="Disordered" evidence="1">
    <location>
        <begin position="1"/>
        <end position="23"/>
    </location>
</feature>
<dbReference type="PANTHER" id="PTHR37461:SF1">
    <property type="entry name" value="ANTI-SIGMA-K FACTOR RSKA"/>
    <property type="match status" value="1"/>
</dbReference>
<accession>A0A852SYS1</accession>
<dbReference type="InterPro" id="IPR051474">
    <property type="entry name" value="Anti-sigma-K/W_factor"/>
</dbReference>
<keyword evidence="2" id="KW-1133">Transmembrane helix</keyword>
<dbReference type="InterPro" id="IPR018764">
    <property type="entry name" value="RskA_C"/>
</dbReference>
<feature type="region of interest" description="Disordered" evidence="1">
    <location>
        <begin position="47"/>
        <end position="112"/>
    </location>
</feature>
<gene>
    <name evidence="4" type="ORF">BJ963_001808</name>
</gene>
<dbReference type="RefSeq" id="WP_179456121.1">
    <property type="nucleotide sequence ID" value="NZ_BAAAPX010000001.1"/>
</dbReference>